<evidence type="ECO:0000313" key="1">
    <source>
        <dbReference type="EMBL" id="KAH7937888.1"/>
    </source>
</evidence>
<proteinExistence type="predicted"/>
<keyword evidence="2" id="KW-1185">Reference proteome</keyword>
<reference evidence="1" key="1">
    <citation type="submission" date="2020-05" db="EMBL/GenBank/DDBJ databases">
        <title>Large-scale comparative analyses of tick genomes elucidate their genetic diversity and vector capacities.</title>
        <authorList>
            <person name="Jia N."/>
            <person name="Wang J."/>
            <person name="Shi W."/>
            <person name="Du L."/>
            <person name="Sun Y."/>
            <person name="Zhan W."/>
            <person name="Jiang J."/>
            <person name="Wang Q."/>
            <person name="Zhang B."/>
            <person name="Ji P."/>
            <person name="Sakyi L.B."/>
            <person name="Cui X."/>
            <person name="Yuan T."/>
            <person name="Jiang B."/>
            <person name="Yang W."/>
            <person name="Lam T.T.-Y."/>
            <person name="Chang Q."/>
            <person name="Ding S."/>
            <person name="Wang X."/>
            <person name="Zhu J."/>
            <person name="Ruan X."/>
            <person name="Zhao L."/>
            <person name="Wei J."/>
            <person name="Que T."/>
            <person name="Du C."/>
            <person name="Cheng J."/>
            <person name="Dai P."/>
            <person name="Han X."/>
            <person name="Huang E."/>
            <person name="Gao Y."/>
            <person name="Liu J."/>
            <person name="Shao H."/>
            <person name="Ye R."/>
            <person name="Li L."/>
            <person name="Wei W."/>
            <person name="Wang X."/>
            <person name="Wang C."/>
            <person name="Yang T."/>
            <person name="Huo Q."/>
            <person name="Li W."/>
            <person name="Guo W."/>
            <person name="Chen H."/>
            <person name="Zhou L."/>
            <person name="Ni X."/>
            <person name="Tian J."/>
            <person name="Zhou Y."/>
            <person name="Sheng Y."/>
            <person name="Liu T."/>
            <person name="Pan Y."/>
            <person name="Xia L."/>
            <person name="Li J."/>
            <person name="Zhao F."/>
            <person name="Cao W."/>
        </authorList>
    </citation>
    <scope>NUCLEOTIDE SEQUENCE</scope>
    <source>
        <strain evidence="1">Dsil-2018</strain>
    </source>
</reference>
<accession>A0ACB8CAB3</accession>
<sequence>MVSVSQRRYGYDVSGRTCSYFGPRLTALFVNYLGYAKVTWCVYMMTADVRYHGSWAEFYQCTRDRTVLRVFVPFD</sequence>
<name>A0ACB8CAB3_DERSI</name>
<evidence type="ECO:0000313" key="2">
    <source>
        <dbReference type="Proteomes" id="UP000821865"/>
    </source>
</evidence>
<gene>
    <name evidence="1" type="ORF">HPB49_017180</name>
</gene>
<organism evidence="1 2">
    <name type="scientific">Dermacentor silvarum</name>
    <name type="common">Tick</name>
    <dbReference type="NCBI Taxonomy" id="543639"/>
    <lineage>
        <taxon>Eukaryota</taxon>
        <taxon>Metazoa</taxon>
        <taxon>Ecdysozoa</taxon>
        <taxon>Arthropoda</taxon>
        <taxon>Chelicerata</taxon>
        <taxon>Arachnida</taxon>
        <taxon>Acari</taxon>
        <taxon>Parasitiformes</taxon>
        <taxon>Ixodida</taxon>
        <taxon>Ixodoidea</taxon>
        <taxon>Ixodidae</taxon>
        <taxon>Rhipicephalinae</taxon>
        <taxon>Dermacentor</taxon>
    </lineage>
</organism>
<dbReference type="EMBL" id="CM023477">
    <property type="protein sequence ID" value="KAH7937888.1"/>
    <property type="molecule type" value="Genomic_DNA"/>
</dbReference>
<protein>
    <submittedName>
        <fullName evidence="1">Uncharacterized protein</fullName>
    </submittedName>
</protein>
<dbReference type="Proteomes" id="UP000821865">
    <property type="component" value="Chromosome 8"/>
</dbReference>
<comment type="caution">
    <text evidence="1">The sequence shown here is derived from an EMBL/GenBank/DDBJ whole genome shotgun (WGS) entry which is preliminary data.</text>
</comment>